<feature type="transmembrane region" description="Helical" evidence="1">
    <location>
        <begin position="151"/>
        <end position="174"/>
    </location>
</feature>
<keyword evidence="1" id="KW-1133">Transmembrane helix</keyword>
<dbReference type="Proteomes" id="UP000550260">
    <property type="component" value="Unassembled WGS sequence"/>
</dbReference>
<dbReference type="Pfam" id="PF01478">
    <property type="entry name" value="Peptidase_A24"/>
    <property type="match status" value="1"/>
</dbReference>
<feature type="domain" description="Prepilin type IV endopeptidase peptidase" evidence="2">
    <location>
        <begin position="66"/>
        <end position="169"/>
    </location>
</feature>
<evidence type="ECO:0000256" key="1">
    <source>
        <dbReference type="SAM" id="Phobius"/>
    </source>
</evidence>
<feature type="transmembrane region" description="Helical" evidence="1">
    <location>
        <begin position="186"/>
        <end position="204"/>
    </location>
</feature>
<sequence>MTAETLVWSIAATVVTGIGGVAALRCFLATRRRYELLLIGAVVVLAACTAVWPPALRLAVVPFGAFGLPAAVVDLAEHRIPNQLSAMFAASGAVGIAVIGVGSGTPEMLLRAAVGGLGWGGLLLGSFVVSGQPGPGDVKLAPSLGMLAGAAGWPVIGSAIAISYLIAGCAALALVLSSRRQARIPLAPAMAGGTVLAVTMTSLAV</sequence>
<dbReference type="GO" id="GO:0016020">
    <property type="term" value="C:membrane"/>
    <property type="evidence" value="ECO:0007669"/>
    <property type="project" value="InterPro"/>
</dbReference>
<evidence type="ECO:0000313" key="3">
    <source>
        <dbReference type="EMBL" id="MBB2498480.1"/>
    </source>
</evidence>
<reference evidence="3 4" key="1">
    <citation type="submission" date="2020-08" db="EMBL/GenBank/DDBJ databases">
        <title>Amycolatopsis echigonensis JCM 21831.</title>
        <authorList>
            <person name="Tedsree N."/>
            <person name="Kuncharoen N."/>
            <person name="Likhitwitayawuid K."/>
            <person name="Tanasupawat S."/>
        </authorList>
    </citation>
    <scope>NUCLEOTIDE SEQUENCE [LARGE SCALE GENOMIC DNA]</scope>
    <source>
        <strain evidence="3 4">JCM 21831</strain>
    </source>
</reference>
<keyword evidence="1" id="KW-0812">Transmembrane</keyword>
<keyword evidence="1" id="KW-0472">Membrane</keyword>
<dbReference type="Gene3D" id="1.20.120.1220">
    <property type="match status" value="1"/>
</dbReference>
<feature type="transmembrane region" description="Helical" evidence="1">
    <location>
        <begin position="6"/>
        <end position="24"/>
    </location>
</feature>
<name>A0A8E2B012_9PSEU</name>
<feature type="transmembrane region" description="Helical" evidence="1">
    <location>
        <begin position="36"/>
        <end position="55"/>
    </location>
</feature>
<comment type="caution">
    <text evidence="3">The sequence shown here is derived from an EMBL/GenBank/DDBJ whole genome shotgun (WGS) entry which is preliminary data.</text>
</comment>
<evidence type="ECO:0000259" key="2">
    <source>
        <dbReference type="Pfam" id="PF01478"/>
    </source>
</evidence>
<dbReference type="InterPro" id="IPR000045">
    <property type="entry name" value="Prepilin_IV_endopep_pep"/>
</dbReference>
<feature type="transmembrane region" description="Helical" evidence="1">
    <location>
        <begin position="84"/>
        <end position="102"/>
    </location>
</feature>
<proteinExistence type="predicted"/>
<dbReference type="AlphaFoldDB" id="A0A8E2B012"/>
<dbReference type="RefSeq" id="WP_167756558.1">
    <property type="nucleotide sequence ID" value="NZ_JACJHR010000004.1"/>
</dbReference>
<dbReference type="GO" id="GO:0004190">
    <property type="term" value="F:aspartic-type endopeptidase activity"/>
    <property type="evidence" value="ECO:0007669"/>
    <property type="project" value="InterPro"/>
</dbReference>
<protein>
    <submittedName>
        <fullName evidence="3">Prepilin peptidase</fullName>
    </submittedName>
</protein>
<feature type="transmembrane region" description="Helical" evidence="1">
    <location>
        <begin position="109"/>
        <end position="131"/>
    </location>
</feature>
<accession>A0A8E2B012</accession>
<gene>
    <name evidence="3" type="ORF">H5411_04930</name>
</gene>
<dbReference type="EMBL" id="JACJHR010000004">
    <property type="protein sequence ID" value="MBB2498480.1"/>
    <property type="molecule type" value="Genomic_DNA"/>
</dbReference>
<organism evidence="3 4">
    <name type="scientific">Amycolatopsis echigonensis</name>
    <dbReference type="NCBI Taxonomy" id="2576905"/>
    <lineage>
        <taxon>Bacteria</taxon>
        <taxon>Bacillati</taxon>
        <taxon>Actinomycetota</taxon>
        <taxon>Actinomycetes</taxon>
        <taxon>Pseudonocardiales</taxon>
        <taxon>Pseudonocardiaceae</taxon>
        <taxon>Amycolatopsis</taxon>
    </lineage>
</organism>
<evidence type="ECO:0000313" key="4">
    <source>
        <dbReference type="Proteomes" id="UP000550260"/>
    </source>
</evidence>